<evidence type="ECO:0000256" key="2">
    <source>
        <dbReference type="ARBA" id="ARBA00022692"/>
    </source>
</evidence>
<keyword evidence="4 6" id="KW-0472">Membrane</keyword>
<feature type="transmembrane region" description="Helical" evidence="6">
    <location>
        <begin position="163"/>
        <end position="185"/>
    </location>
</feature>
<dbReference type="AlphaFoldDB" id="A0A0L6UAE3"/>
<evidence type="ECO:0000256" key="4">
    <source>
        <dbReference type="ARBA" id="ARBA00023136"/>
    </source>
</evidence>
<dbReference type="PANTHER" id="PTHR39469:SF1">
    <property type="entry name" value="DUF4203 DOMAIN-CONTAINING PROTEIN"/>
    <property type="match status" value="1"/>
</dbReference>
<evidence type="ECO:0000256" key="1">
    <source>
        <dbReference type="ARBA" id="ARBA00004141"/>
    </source>
</evidence>
<dbReference type="Pfam" id="PF13886">
    <property type="entry name" value="TM7S3_TM198"/>
    <property type="match status" value="1"/>
</dbReference>
<gene>
    <name evidence="9" type="ORF">VP01_807g11</name>
</gene>
<evidence type="ECO:0000256" key="6">
    <source>
        <dbReference type="SAM" id="Phobius"/>
    </source>
</evidence>
<feature type="compositionally biased region" description="Polar residues" evidence="5">
    <location>
        <begin position="37"/>
        <end position="48"/>
    </location>
</feature>
<evidence type="ECO:0000313" key="10">
    <source>
        <dbReference type="Proteomes" id="UP000037035"/>
    </source>
</evidence>
<feature type="transmembrane region" description="Helical" evidence="6">
    <location>
        <begin position="226"/>
        <end position="244"/>
    </location>
</feature>
<dbReference type="VEuPathDB" id="FungiDB:VP01_807g11"/>
<feature type="compositionally biased region" description="Polar residues" evidence="5">
    <location>
        <begin position="57"/>
        <end position="87"/>
    </location>
</feature>
<dbReference type="EMBL" id="LAVV01013583">
    <property type="protein sequence ID" value="KNZ45481.1"/>
    <property type="molecule type" value="Genomic_DNA"/>
</dbReference>
<keyword evidence="10" id="KW-1185">Reference proteome</keyword>
<dbReference type="GO" id="GO:0016020">
    <property type="term" value="C:membrane"/>
    <property type="evidence" value="ECO:0007669"/>
    <property type="project" value="UniProtKB-SubCell"/>
</dbReference>
<feature type="signal peptide" evidence="7">
    <location>
        <begin position="1"/>
        <end position="34"/>
    </location>
</feature>
<feature type="transmembrane region" description="Helical" evidence="6">
    <location>
        <begin position="334"/>
        <end position="352"/>
    </location>
</feature>
<evidence type="ECO:0000313" key="9">
    <source>
        <dbReference type="EMBL" id="KNZ45481.1"/>
    </source>
</evidence>
<keyword evidence="7" id="KW-0732">Signal</keyword>
<keyword evidence="2 6" id="KW-0812">Transmembrane</keyword>
<dbReference type="Proteomes" id="UP000037035">
    <property type="component" value="Unassembled WGS sequence"/>
</dbReference>
<dbReference type="InterPro" id="IPR025256">
    <property type="entry name" value="TM7S3/TM198-like_dom"/>
</dbReference>
<sequence>MLSERTTRTAFLHNFLFLCVVCLINLLASSYASAQTTDSQPGQAQLSPQGDAVLDQYPSSSVSNQSATFSPTTNNDTFQSVSQTQPLPQEHDGKNLSDATLFNQTNFNTSANVTGNELNILAVSGDPSSIPLDTKITVPLSILGALLMASGGPMCLWGGRNRWSSYFLTGAYVAAMLVMVPILRFGVIEQEHSPSGVVQGIFVLVCLISAIGAGAIGVIFWKGTRFIVGAGGGFAISLFILSLRSSATIRPVGLRYILILGCVVVGFVSATVPALSLHVTLFSTAAMGAAAVVLGIDCFTTGGLKEFWLYILGFGGLFPRLTSFPFTVTIQAELGVMVALFMMGAAVQWRLLEVIIRKINELKQLDHDRNMQEEAAAYRQSMLVDADLADWEKRHEEEDERKTKTNSGIPASSMKDYHDEAPLNRVSQINNSQIHESTTTPRPRFSYELVPCPTDPFAHSPPQPSPRPQSHMSSIARSSFHGLPRIESGAGLDV</sequence>
<evidence type="ECO:0000256" key="5">
    <source>
        <dbReference type="SAM" id="MobiDB-lite"/>
    </source>
</evidence>
<comment type="subcellular location">
    <subcellularLocation>
        <location evidence="1">Membrane</location>
        <topology evidence="1">Multi-pass membrane protein</topology>
    </subcellularLocation>
</comment>
<feature type="region of interest" description="Disordered" evidence="5">
    <location>
        <begin position="392"/>
        <end position="494"/>
    </location>
</feature>
<feature type="transmembrane region" description="Helical" evidence="6">
    <location>
        <begin position="256"/>
        <end position="275"/>
    </location>
</feature>
<feature type="transmembrane region" description="Helical" evidence="6">
    <location>
        <begin position="197"/>
        <end position="220"/>
    </location>
</feature>
<evidence type="ECO:0000256" key="7">
    <source>
        <dbReference type="SAM" id="SignalP"/>
    </source>
</evidence>
<feature type="region of interest" description="Disordered" evidence="5">
    <location>
        <begin position="37"/>
        <end position="95"/>
    </location>
</feature>
<proteinExistence type="predicted"/>
<dbReference type="PANTHER" id="PTHR39469">
    <property type="entry name" value="CHROMOSOME 1, WHOLE GENOME SHOTGUN SEQUENCE"/>
    <property type="match status" value="1"/>
</dbReference>
<feature type="compositionally biased region" description="Polar residues" evidence="5">
    <location>
        <begin position="425"/>
        <end position="441"/>
    </location>
</feature>
<evidence type="ECO:0000259" key="8">
    <source>
        <dbReference type="Pfam" id="PF13886"/>
    </source>
</evidence>
<name>A0A0L6UAE3_9BASI</name>
<evidence type="ECO:0000256" key="3">
    <source>
        <dbReference type="ARBA" id="ARBA00022989"/>
    </source>
</evidence>
<feature type="domain" description="TM7S3/TM198-like" evidence="8">
    <location>
        <begin position="144"/>
        <end position="349"/>
    </location>
</feature>
<dbReference type="OrthoDB" id="102260at2759"/>
<comment type="caution">
    <text evidence="9">The sequence shown here is derived from an EMBL/GenBank/DDBJ whole genome shotgun (WGS) entry which is preliminary data.</text>
</comment>
<feature type="compositionally biased region" description="Basic and acidic residues" evidence="5">
    <location>
        <begin position="392"/>
        <end position="403"/>
    </location>
</feature>
<keyword evidence="3 6" id="KW-1133">Transmembrane helix</keyword>
<feature type="chain" id="PRO_5005567748" description="TM7S3/TM198-like domain-containing protein" evidence="7">
    <location>
        <begin position="35"/>
        <end position="494"/>
    </location>
</feature>
<organism evidence="9 10">
    <name type="scientific">Puccinia sorghi</name>
    <dbReference type="NCBI Taxonomy" id="27349"/>
    <lineage>
        <taxon>Eukaryota</taxon>
        <taxon>Fungi</taxon>
        <taxon>Dikarya</taxon>
        <taxon>Basidiomycota</taxon>
        <taxon>Pucciniomycotina</taxon>
        <taxon>Pucciniomycetes</taxon>
        <taxon>Pucciniales</taxon>
        <taxon>Pucciniaceae</taxon>
        <taxon>Puccinia</taxon>
    </lineage>
</organism>
<accession>A0A0L6UAE3</accession>
<reference evidence="9 10" key="1">
    <citation type="submission" date="2015-08" db="EMBL/GenBank/DDBJ databases">
        <title>Next Generation Sequencing and Analysis of the Genome of Puccinia sorghi L Schw, the Causal Agent of Maize Common Rust.</title>
        <authorList>
            <person name="Rochi L."/>
            <person name="Burguener G."/>
            <person name="Darino M."/>
            <person name="Turjanski A."/>
            <person name="Kreff E."/>
            <person name="Dieguez M.J."/>
            <person name="Sacco F."/>
        </authorList>
    </citation>
    <scope>NUCLEOTIDE SEQUENCE [LARGE SCALE GENOMIC DNA]</scope>
    <source>
        <strain evidence="9 10">RO10H11247</strain>
    </source>
</reference>
<protein>
    <recommendedName>
        <fullName evidence="8">TM7S3/TM198-like domain-containing protein</fullName>
    </recommendedName>
</protein>